<sequence>MPRQGRVGQGWLHRRIRAGAPMPAGQDETAGLEEELDTLSGWLLDRFVREQIAPDRIAGVSAIVAHIRHVVERRRNPS</sequence>
<accession>A0A1A8XTL5</accession>
<name>A0A1A8XTL5_9PROT</name>
<dbReference type="Proteomes" id="UP000199169">
    <property type="component" value="Unassembled WGS sequence"/>
</dbReference>
<dbReference type="AlphaFoldDB" id="A0A1A8XTL5"/>
<keyword evidence="2" id="KW-1185">Reference proteome</keyword>
<evidence type="ECO:0000313" key="1">
    <source>
        <dbReference type="EMBL" id="SBT07273.1"/>
    </source>
</evidence>
<reference evidence="1 2" key="1">
    <citation type="submission" date="2016-06" db="EMBL/GenBank/DDBJ databases">
        <authorList>
            <person name="Kjaerup R.B."/>
            <person name="Dalgaard T.S."/>
            <person name="Juul-Madsen H.R."/>
        </authorList>
    </citation>
    <scope>NUCLEOTIDE SEQUENCE [LARGE SCALE GENOMIC DNA]</scope>
    <source>
        <strain evidence="1">3</strain>
    </source>
</reference>
<proteinExistence type="predicted"/>
<protein>
    <submittedName>
        <fullName evidence="1">Uncharacterized protein</fullName>
    </submittedName>
</protein>
<evidence type="ECO:0000313" key="2">
    <source>
        <dbReference type="Proteomes" id="UP000199169"/>
    </source>
</evidence>
<gene>
    <name evidence="1" type="ORF">ACCAA_420006</name>
</gene>
<organism evidence="1 2">
    <name type="scientific">Candidatus Accumulibacter aalborgensis</name>
    <dbReference type="NCBI Taxonomy" id="1860102"/>
    <lineage>
        <taxon>Bacteria</taxon>
        <taxon>Pseudomonadati</taxon>
        <taxon>Pseudomonadota</taxon>
        <taxon>Betaproteobacteria</taxon>
        <taxon>Candidatus Accumulibacter</taxon>
    </lineage>
</organism>
<dbReference type="EMBL" id="FLQX01000119">
    <property type="protein sequence ID" value="SBT07273.1"/>
    <property type="molecule type" value="Genomic_DNA"/>
</dbReference>
<dbReference type="STRING" id="1860102.ACCAA_420006"/>